<dbReference type="EMBL" id="KV425622">
    <property type="protein sequence ID" value="KZT20318.1"/>
    <property type="molecule type" value="Genomic_DNA"/>
</dbReference>
<organism evidence="1 2">
    <name type="scientific">Neolentinus lepideus HHB14362 ss-1</name>
    <dbReference type="NCBI Taxonomy" id="1314782"/>
    <lineage>
        <taxon>Eukaryota</taxon>
        <taxon>Fungi</taxon>
        <taxon>Dikarya</taxon>
        <taxon>Basidiomycota</taxon>
        <taxon>Agaricomycotina</taxon>
        <taxon>Agaricomycetes</taxon>
        <taxon>Gloeophyllales</taxon>
        <taxon>Gloeophyllaceae</taxon>
        <taxon>Neolentinus</taxon>
    </lineage>
</organism>
<proteinExistence type="predicted"/>
<sequence>MANIQQSKQSHPPRPPVTLPMLTAIKNTLHQDDPFDACIWAICACCTCAFWGMMQFGEVTVPSQNAFHGSHHLKCSDSVFALDLDGHLYA</sequence>
<dbReference type="InParanoid" id="A0A165NZ90"/>
<reference evidence="1 2" key="1">
    <citation type="journal article" date="2016" name="Mol. Biol. Evol.">
        <title>Comparative Genomics of Early-Diverging Mushroom-Forming Fungi Provides Insights into the Origins of Lignocellulose Decay Capabilities.</title>
        <authorList>
            <person name="Nagy L.G."/>
            <person name="Riley R."/>
            <person name="Tritt A."/>
            <person name="Adam C."/>
            <person name="Daum C."/>
            <person name="Floudas D."/>
            <person name="Sun H."/>
            <person name="Yadav J.S."/>
            <person name="Pangilinan J."/>
            <person name="Larsson K.H."/>
            <person name="Matsuura K."/>
            <person name="Barry K."/>
            <person name="Labutti K."/>
            <person name="Kuo R."/>
            <person name="Ohm R.A."/>
            <person name="Bhattacharya S.S."/>
            <person name="Shirouzu T."/>
            <person name="Yoshinaga Y."/>
            <person name="Martin F.M."/>
            <person name="Grigoriev I.V."/>
            <person name="Hibbett D.S."/>
        </authorList>
    </citation>
    <scope>NUCLEOTIDE SEQUENCE [LARGE SCALE GENOMIC DNA]</scope>
    <source>
        <strain evidence="1 2">HHB14362 ss-1</strain>
    </source>
</reference>
<dbReference type="Proteomes" id="UP000076761">
    <property type="component" value="Unassembled WGS sequence"/>
</dbReference>
<name>A0A165NZ90_9AGAM</name>
<keyword evidence="2" id="KW-1185">Reference proteome</keyword>
<dbReference type="AlphaFoldDB" id="A0A165NZ90"/>
<evidence type="ECO:0000313" key="1">
    <source>
        <dbReference type="EMBL" id="KZT20318.1"/>
    </source>
</evidence>
<dbReference type="STRING" id="1314782.A0A165NZ90"/>
<dbReference type="OrthoDB" id="3254696at2759"/>
<gene>
    <name evidence="1" type="ORF">NEOLEDRAFT_1075887</name>
</gene>
<accession>A0A165NZ90</accession>
<evidence type="ECO:0000313" key="2">
    <source>
        <dbReference type="Proteomes" id="UP000076761"/>
    </source>
</evidence>
<protein>
    <submittedName>
        <fullName evidence="1">Uncharacterized protein</fullName>
    </submittedName>
</protein>